<dbReference type="GO" id="GO:0075713">
    <property type="term" value="P:establishment of integrated proviral latency"/>
    <property type="evidence" value="ECO:0007669"/>
    <property type="project" value="UniProtKB-KW"/>
</dbReference>
<keyword evidence="5" id="KW-0229">DNA integration</keyword>
<evidence type="ECO:0000256" key="7">
    <source>
        <dbReference type="ARBA" id="ARBA00023172"/>
    </source>
</evidence>
<accession>A0A8S5PSS8</accession>
<dbReference type="Pfam" id="PF14659">
    <property type="entry name" value="Phage_int_SAM_3"/>
    <property type="match status" value="1"/>
</dbReference>
<dbReference type="InterPro" id="IPR013762">
    <property type="entry name" value="Integrase-like_cat_sf"/>
</dbReference>
<dbReference type="GO" id="GO:0015074">
    <property type="term" value="P:DNA integration"/>
    <property type="evidence" value="ECO:0007669"/>
    <property type="project" value="UniProtKB-KW"/>
</dbReference>
<reference evidence="10" key="1">
    <citation type="journal article" date="2021" name="Proc. Natl. Acad. Sci. U.S.A.">
        <title>A Catalog of Tens of Thousands of Viruses from Human Metagenomes Reveals Hidden Associations with Chronic Diseases.</title>
        <authorList>
            <person name="Tisza M.J."/>
            <person name="Buck C.B."/>
        </authorList>
    </citation>
    <scope>NUCLEOTIDE SEQUENCE</scope>
    <source>
        <strain evidence="10">CtGuJ10</strain>
    </source>
</reference>
<dbReference type="GO" id="GO:0044826">
    <property type="term" value="P:viral genome integration into host DNA"/>
    <property type="evidence" value="ECO:0007669"/>
    <property type="project" value="UniProtKB-KW"/>
</dbReference>
<dbReference type="InterPro" id="IPR011010">
    <property type="entry name" value="DNA_brk_join_enz"/>
</dbReference>
<keyword evidence="7" id="KW-0233">DNA recombination</keyword>
<evidence type="ECO:0000256" key="2">
    <source>
        <dbReference type="ARBA" id="ARBA00016082"/>
    </source>
</evidence>
<evidence type="ECO:0000256" key="4">
    <source>
        <dbReference type="ARBA" id="ARBA00022801"/>
    </source>
</evidence>
<comment type="similarity">
    <text evidence="1">Belongs to the 'phage' integrase family.</text>
</comment>
<dbReference type="InterPro" id="IPR004107">
    <property type="entry name" value="Integrase_SAM-like_N"/>
</dbReference>
<keyword evidence="4" id="KW-0378">Hydrolase</keyword>
<evidence type="ECO:0000256" key="8">
    <source>
        <dbReference type="ARBA" id="ARBA00023195"/>
    </source>
</evidence>
<dbReference type="PANTHER" id="PTHR30349:SF64">
    <property type="entry name" value="PROPHAGE INTEGRASE INTD-RELATED"/>
    <property type="match status" value="1"/>
</dbReference>
<dbReference type="Gene3D" id="1.10.443.10">
    <property type="entry name" value="Intergrase catalytic core"/>
    <property type="match status" value="1"/>
</dbReference>
<name>A0A8S5PSS8_9CAUD</name>
<evidence type="ECO:0000256" key="3">
    <source>
        <dbReference type="ARBA" id="ARBA00022679"/>
    </source>
</evidence>
<keyword evidence="6" id="KW-0238">DNA-binding</keyword>
<proteinExistence type="inferred from homology"/>
<evidence type="ECO:0000256" key="5">
    <source>
        <dbReference type="ARBA" id="ARBA00022908"/>
    </source>
</evidence>
<evidence type="ECO:0000313" key="10">
    <source>
        <dbReference type="EMBL" id="DAE10110.1"/>
    </source>
</evidence>
<dbReference type="SUPFAM" id="SSF56349">
    <property type="entry name" value="DNA breaking-rejoining enzymes"/>
    <property type="match status" value="1"/>
</dbReference>
<keyword evidence="8" id="KW-1160">Virus entry into host cell</keyword>
<dbReference type="GO" id="GO:0016740">
    <property type="term" value="F:transferase activity"/>
    <property type="evidence" value="ECO:0007669"/>
    <property type="project" value="UniProtKB-KW"/>
</dbReference>
<dbReference type="Pfam" id="PF00589">
    <property type="entry name" value="Phage_integrase"/>
    <property type="match status" value="1"/>
</dbReference>
<dbReference type="PANTHER" id="PTHR30349">
    <property type="entry name" value="PHAGE INTEGRASE-RELATED"/>
    <property type="match status" value="1"/>
</dbReference>
<dbReference type="EMBL" id="BK015503">
    <property type="protein sequence ID" value="DAE10110.1"/>
    <property type="molecule type" value="Genomic_DNA"/>
</dbReference>
<evidence type="ECO:0000256" key="6">
    <source>
        <dbReference type="ARBA" id="ARBA00023125"/>
    </source>
</evidence>
<dbReference type="InterPro" id="IPR010998">
    <property type="entry name" value="Integrase_recombinase_N"/>
</dbReference>
<evidence type="ECO:0000259" key="9">
    <source>
        <dbReference type="PROSITE" id="PS51898"/>
    </source>
</evidence>
<dbReference type="GO" id="GO:0006310">
    <property type="term" value="P:DNA recombination"/>
    <property type="evidence" value="ECO:0007669"/>
    <property type="project" value="UniProtKB-KW"/>
</dbReference>
<dbReference type="PROSITE" id="PS51898">
    <property type="entry name" value="TYR_RECOMBINASE"/>
    <property type="match status" value="1"/>
</dbReference>
<dbReference type="CDD" id="cd01189">
    <property type="entry name" value="INT_ICEBs1_C_like"/>
    <property type="match status" value="1"/>
</dbReference>
<dbReference type="Gene3D" id="1.10.150.130">
    <property type="match status" value="1"/>
</dbReference>
<organism evidence="10">
    <name type="scientific">Siphoviridae sp. ctGuJ10</name>
    <dbReference type="NCBI Taxonomy" id="2825418"/>
    <lineage>
        <taxon>Viruses</taxon>
        <taxon>Duplodnaviria</taxon>
        <taxon>Heunggongvirae</taxon>
        <taxon>Uroviricota</taxon>
        <taxon>Caudoviricetes</taxon>
    </lineage>
</organism>
<keyword evidence="3" id="KW-0808">Transferase</keyword>
<keyword evidence="8" id="KW-1179">Viral genome integration</keyword>
<feature type="domain" description="Tyr recombinase" evidence="9">
    <location>
        <begin position="111"/>
        <end position="305"/>
    </location>
</feature>
<sequence length="329" mass="39143">MTLDELVLEYEETMKYTIKAGSLATYRSSYDFYSKKYFGNMQIEDINNNVVKNWWNKILNSKTRTGKDYSIKTINSYIKSSISVYLSYAEHMGYIKRNPLKSIPKYKCPDKVPQTYENFWELSDFKYFLNFVDIEIYRDLFYIIFFTGMRIGEVIAMTWEDIDFFNKKLSINKNLRYAYQKGYITSSPKSKCSVRKIELSDMCMEILNKIRLDQLKDNNYSIHDYVFGGKKFLRYCTIRKYFKKYLYKSGVKEISIHGLRHSHASMLINAGVSDNLIANRLGHSIFTLHDTYAHIYSTSKKDFYPILNKLENNFKEIQYQNNSKEELYN</sequence>
<dbReference type="GO" id="GO:0016787">
    <property type="term" value="F:hydrolase activity"/>
    <property type="evidence" value="ECO:0007669"/>
    <property type="project" value="UniProtKB-KW"/>
</dbReference>
<dbReference type="GO" id="GO:0003677">
    <property type="term" value="F:DNA binding"/>
    <property type="evidence" value="ECO:0007669"/>
    <property type="project" value="UniProtKB-KW"/>
</dbReference>
<dbReference type="InterPro" id="IPR002104">
    <property type="entry name" value="Integrase_catalytic"/>
</dbReference>
<dbReference type="InterPro" id="IPR050090">
    <property type="entry name" value="Tyrosine_recombinase_XerCD"/>
</dbReference>
<evidence type="ECO:0000256" key="1">
    <source>
        <dbReference type="ARBA" id="ARBA00008857"/>
    </source>
</evidence>
<protein>
    <recommendedName>
        <fullName evidence="2">Integrase</fullName>
    </recommendedName>
</protein>